<reference evidence="7 8" key="1">
    <citation type="submission" date="2021-04" db="EMBL/GenBank/DDBJ databases">
        <authorList>
            <person name="Rodrigo-Torres L."/>
            <person name="Arahal R. D."/>
            <person name="Lucena T."/>
        </authorList>
    </citation>
    <scope>NUCLEOTIDE SEQUENCE [LARGE SCALE GENOMIC DNA]</scope>
    <source>
        <strain evidence="7 8">CECT 9623</strain>
    </source>
</reference>
<dbReference type="InterPro" id="IPR017039">
    <property type="entry name" value="Virul_fac_BrkB"/>
</dbReference>
<organism evidence="7 8">
    <name type="scientific">Dyadobacter linearis</name>
    <dbReference type="NCBI Taxonomy" id="2823330"/>
    <lineage>
        <taxon>Bacteria</taxon>
        <taxon>Pseudomonadati</taxon>
        <taxon>Bacteroidota</taxon>
        <taxon>Cytophagia</taxon>
        <taxon>Cytophagales</taxon>
        <taxon>Spirosomataceae</taxon>
        <taxon>Dyadobacter</taxon>
    </lineage>
</organism>
<feature type="transmembrane region" description="Helical" evidence="6">
    <location>
        <begin position="52"/>
        <end position="75"/>
    </location>
</feature>
<feature type="transmembrane region" description="Helical" evidence="6">
    <location>
        <begin position="202"/>
        <end position="220"/>
    </location>
</feature>
<sequence length="312" mass="35350">MLEKLLRNRQIKRLITWLQKSMLWKGTVSPYEIILNLVQSNRKYDIDQRASAVAYSLTLAAFPAIIFLFTLIPYIPIENLDQQIMELLRENMPRGIYEDADQTIMDIISRPRSGVLSFGFIFAMIASTNGMMSLMRSFDMVYEDDEIRGFLLTRGIAILLTLLLILVLCVSVILLIVGDAVMNLLSEWNIVMDSLLLTMLNVTRYLVSFGSLMLTISIIYRFAPSHGRQTAFLNVGSIIASVLILASTYGFSFYLSKFSSYNKLYGSIGTMIALMIWLYLLAFVIILGFEINDSIATARRSKGYSRRSSAVK</sequence>
<protein>
    <recommendedName>
        <fullName evidence="9">YihY/virulence factor BrkB family protein</fullName>
    </recommendedName>
</protein>
<evidence type="ECO:0000313" key="8">
    <source>
        <dbReference type="Proteomes" id="UP000679725"/>
    </source>
</evidence>
<keyword evidence="8" id="KW-1185">Reference proteome</keyword>
<keyword evidence="4 6" id="KW-1133">Transmembrane helix</keyword>
<evidence type="ECO:0000256" key="4">
    <source>
        <dbReference type="ARBA" id="ARBA00022989"/>
    </source>
</evidence>
<evidence type="ECO:0000256" key="6">
    <source>
        <dbReference type="SAM" id="Phobius"/>
    </source>
</evidence>
<accession>A0ABN7R614</accession>
<dbReference type="EMBL" id="CAJRAU010000003">
    <property type="protein sequence ID" value="CAG5069510.1"/>
    <property type="molecule type" value="Genomic_DNA"/>
</dbReference>
<dbReference type="Pfam" id="PF03631">
    <property type="entry name" value="Virul_fac_BrkB"/>
    <property type="match status" value="1"/>
</dbReference>
<feature type="transmembrane region" description="Helical" evidence="6">
    <location>
        <begin position="115"/>
        <end position="135"/>
    </location>
</feature>
<proteinExistence type="predicted"/>
<dbReference type="PANTHER" id="PTHR30213:SF0">
    <property type="entry name" value="UPF0761 MEMBRANE PROTEIN YIHY"/>
    <property type="match status" value="1"/>
</dbReference>
<evidence type="ECO:0000256" key="5">
    <source>
        <dbReference type="ARBA" id="ARBA00023136"/>
    </source>
</evidence>
<evidence type="ECO:0000313" key="7">
    <source>
        <dbReference type="EMBL" id="CAG5069510.1"/>
    </source>
</evidence>
<keyword evidence="3 6" id="KW-0812">Transmembrane</keyword>
<evidence type="ECO:0000256" key="3">
    <source>
        <dbReference type="ARBA" id="ARBA00022692"/>
    </source>
</evidence>
<dbReference type="NCBIfam" id="TIGR00765">
    <property type="entry name" value="yihY_not_rbn"/>
    <property type="match status" value="1"/>
</dbReference>
<keyword evidence="2" id="KW-1003">Cell membrane</keyword>
<comment type="subcellular location">
    <subcellularLocation>
        <location evidence="1">Cell membrane</location>
        <topology evidence="1">Multi-pass membrane protein</topology>
    </subcellularLocation>
</comment>
<comment type="caution">
    <text evidence="7">The sequence shown here is derived from an EMBL/GenBank/DDBJ whole genome shotgun (WGS) entry which is preliminary data.</text>
</comment>
<evidence type="ECO:0008006" key="9">
    <source>
        <dbReference type="Google" id="ProtNLM"/>
    </source>
</evidence>
<dbReference type="PANTHER" id="PTHR30213">
    <property type="entry name" value="INNER MEMBRANE PROTEIN YHJD"/>
    <property type="match status" value="1"/>
</dbReference>
<keyword evidence="5 6" id="KW-0472">Membrane</keyword>
<evidence type="ECO:0000256" key="2">
    <source>
        <dbReference type="ARBA" id="ARBA00022475"/>
    </source>
</evidence>
<feature type="transmembrane region" description="Helical" evidence="6">
    <location>
        <begin position="232"/>
        <end position="252"/>
    </location>
</feature>
<evidence type="ECO:0000256" key="1">
    <source>
        <dbReference type="ARBA" id="ARBA00004651"/>
    </source>
</evidence>
<gene>
    <name evidence="7" type="ORF">DYBT9623_02246</name>
</gene>
<dbReference type="Proteomes" id="UP000679725">
    <property type="component" value="Unassembled WGS sequence"/>
</dbReference>
<feature type="transmembrane region" description="Helical" evidence="6">
    <location>
        <begin position="264"/>
        <end position="289"/>
    </location>
</feature>
<name>A0ABN7R614_9BACT</name>
<feature type="transmembrane region" description="Helical" evidence="6">
    <location>
        <begin position="156"/>
        <end position="182"/>
    </location>
</feature>
<dbReference type="PIRSF" id="PIRSF035875">
    <property type="entry name" value="RNase_BN"/>
    <property type="match status" value="1"/>
</dbReference>